<keyword evidence="2" id="KW-1185">Reference proteome</keyword>
<reference evidence="1" key="1">
    <citation type="journal article" date="2023" name="Int. J. Syst. Evol. Microbiol.">
        <title>Collibacillus ludicampi gen. nov., sp. nov., a new soil bacterium of the family Alicyclobacillaceae.</title>
        <authorList>
            <person name="Jojima T."/>
            <person name="Ioku Y."/>
            <person name="Fukuta Y."/>
            <person name="Shirasaka N."/>
            <person name="Matsumura Y."/>
            <person name="Mori M."/>
        </authorList>
    </citation>
    <scope>NUCLEOTIDE SEQUENCE</scope>
    <source>
        <strain evidence="1">TP075</strain>
    </source>
</reference>
<protein>
    <submittedName>
        <fullName evidence="1">Uncharacterized protein</fullName>
    </submittedName>
</protein>
<gene>
    <name evidence="1" type="ORF">DNHGIG_39700</name>
</gene>
<name>A0AAV4LKZ7_9BACL</name>
<evidence type="ECO:0000313" key="1">
    <source>
        <dbReference type="EMBL" id="GIM48421.1"/>
    </source>
</evidence>
<dbReference type="EMBL" id="BOQE01000001">
    <property type="protein sequence ID" value="GIM48421.1"/>
    <property type="molecule type" value="Genomic_DNA"/>
</dbReference>
<evidence type="ECO:0000313" key="2">
    <source>
        <dbReference type="Proteomes" id="UP001057291"/>
    </source>
</evidence>
<accession>A0AAV4LKZ7</accession>
<proteinExistence type="predicted"/>
<organism evidence="1 2">
    <name type="scientific">Collibacillus ludicampi</name>
    <dbReference type="NCBI Taxonomy" id="2771369"/>
    <lineage>
        <taxon>Bacteria</taxon>
        <taxon>Bacillati</taxon>
        <taxon>Bacillota</taxon>
        <taxon>Bacilli</taxon>
        <taxon>Bacillales</taxon>
        <taxon>Alicyclobacillaceae</taxon>
        <taxon>Collibacillus</taxon>
    </lineage>
</organism>
<comment type="caution">
    <text evidence="1">The sequence shown here is derived from an EMBL/GenBank/DDBJ whole genome shotgun (WGS) entry which is preliminary data.</text>
</comment>
<dbReference type="AlphaFoldDB" id="A0AAV4LKZ7"/>
<sequence>MNGEEEQTSYYCRTKNPENTAEIISDDIAKATARHFLLSSKLLDVFERALSAPNEFYRVVGL</sequence>
<dbReference type="Proteomes" id="UP001057291">
    <property type="component" value="Unassembled WGS sequence"/>
</dbReference>